<protein>
    <recommendedName>
        <fullName evidence="6">Tetratricopeptide repeat protein</fullName>
    </recommendedName>
</protein>
<feature type="repeat" description="TPR" evidence="1">
    <location>
        <begin position="120"/>
        <end position="153"/>
    </location>
</feature>
<gene>
    <name evidence="4" type="ORF">TeGR_g14529</name>
</gene>
<accession>A0ABQ6M4B2</accession>
<dbReference type="Pfam" id="PF00515">
    <property type="entry name" value="TPR_1"/>
    <property type="match status" value="1"/>
</dbReference>
<dbReference type="InterPro" id="IPR011990">
    <property type="entry name" value="TPR-like_helical_dom_sf"/>
</dbReference>
<name>A0ABQ6M4B2_9STRA</name>
<dbReference type="Pfam" id="PF13414">
    <property type="entry name" value="TPR_11"/>
    <property type="match status" value="1"/>
</dbReference>
<dbReference type="Pfam" id="PF13432">
    <property type="entry name" value="TPR_16"/>
    <property type="match status" value="1"/>
</dbReference>
<reference evidence="4 5" key="1">
    <citation type="journal article" date="2023" name="Commun. Biol.">
        <title>Genome analysis of Parmales, the sister group of diatoms, reveals the evolutionary specialization of diatoms from phago-mixotrophs to photoautotrophs.</title>
        <authorList>
            <person name="Ban H."/>
            <person name="Sato S."/>
            <person name="Yoshikawa S."/>
            <person name="Yamada K."/>
            <person name="Nakamura Y."/>
            <person name="Ichinomiya M."/>
            <person name="Sato N."/>
            <person name="Blanc-Mathieu R."/>
            <person name="Endo H."/>
            <person name="Kuwata A."/>
            <person name="Ogata H."/>
        </authorList>
    </citation>
    <scope>NUCLEOTIDE SEQUENCE [LARGE SCALE GENOMIC DNA]</scope>
</reference>
<dbReference type="EMBL" id="BRYB01002422">
    <property type="protein sequence ID" value="GMI19221.1"/>
    <property type="molecule type" value="Genomic_DNA"/>
</dbReference>
<feature type="coiled-coil region" evidence="2">
    <location>
        <begin position="224"/>
        <end position="251"/>
    </location>
</feature>
<keyword evidence="1" id="KW-0802">TPR repeat</keyword>
<dbReference type="PANTHER" id="PTHR44366">
    <property type="entry name" value="UDP-N-ACETYLGLUCOSAMINE--PEPTIDE N-ACETYLGLUCOSAMINYLTRANSFERASE 110 KDA SUBUNIT"/>
    <property type="match status" value="1"/>
</dbReference>
<evidence type="ECO:0000256" key="3">
    <source>
        <dbReference type="SAM" id="MobiDB-lite"/>
    </source>
</evidence>
<evidence type="ECO:0000256" key="1">
    <source>
        <dbReference type="PROSITE-ProRule" id="PRU00339"/>
    </source>
</evidence>
<feature type="repeat" description="TPR" evidence="1">
    <location>
        <begin position="154"/>
        <end position="187"/>
    </location>
</feature>
<feature type="repeat" description="TPR" evidence="1">
    <location>
        <begin position="19"/>
        <end position="52"/>
    </location>
</feature>
<proteinExistence type="predicted"/>
<dbReference type="PROSITE" id="PS50005">
    <property type="entry name" value="TPR"/>
    <property type="match status" value="4"/>
</dbReference>
<feature type="non-terminal residue" evidence="4">
    <location>
        <position position="1"/>
    </location>
</feature>
<evidence type="ECO:0000313" key="5">
    <source>
        <dbReference type="Proteomes" id="UP001165060"/>
    </source>
</evidence>
<organism evidence="4 5">
    <name type="scientific">Tetraparma gracilis</name>
    <dbReference type="NCBI Taxonomy" id="2962635"/>
    <lineage>
        <taxon>Eukaryota</taxon>
        <taxon>Sar</taxon>
        <taxon>Stramenopiles</taxon>
        <taxon>Ochrophyta</taxon>
        <taxon>Bolidophyceae</taxon>
        <taxon>Parmales</taxon>
        <taxon>Triparmaceae</taxon>
        <taxon>Tetraparma</taxon>
    </lineage>
</organism>
<dbReference type="SUPFAM" id="SSF48452">
    <property type="entry name" value="TPR-like"/>
    <property type="match status" value="1"/>
</dbReference>
<feature type="repeat" description="TPR" evidence="1">
    <location>
        <begin position="188"/>
        <end position="221"/>
    </location>
</feature>
<sequence>PPPPPPRYEQAILLKPDDADVRTNLAITLQRMDRASDAVQHYLEVMNLQPGDWETHYNTGNALWESKPPNLVGAIEQFKEALVLNPENADVVYNLANALMENEEFQDSIMLFESLDDASATVMYNLGALYGKIGKDDKARESLEKSIELDPTNDLTRLNLGNLLAKMGDSIGAVREYKKAIGLNPQSFNAHRNLAYSLLEQGELEEGVASLKKVLEIVPDDEEAKTYLEDVERAQQESDKLTADIAAAREAVDAAPESVGTRAKLAQLLHIGEFLEASIAEFEKCLEIQPGHPQLTKMVESVKQELIRTNGSAANSPVKEGGISKFFEEAPSDNSRDRSHSNVSPTNDGGGGFGMFAGKKKGRKMSQVGGGAGGKDALARKGSQRKMTNIGQLNAKVAP</sequence>
<dbReference type="SMART" id="SM00028">
    <property type="entry name" value="TPR"/>
    <property type="match status" value="7"/>
</dbReference>
<dbReference type="PANTHER" id="PTHR44366:SF1">
    <property type="entry name" value="UDP-N-ACETYLGLUCOSAMINE--PEPTIDE N-ACETYLGLUCOSAMINYLTRANSFERASE 110 KDA SUBUNIT"/>
    <property type="match status" value="1"/>
</dbReference>
<evidence type="ECO:0000313" key="4">
    <source>
        <dbReference type="EMBL" id="GMI19221.1"/>
    </source>
</evidence>
<dbReference type="InterPro" id="IPR019734">
    <property type="entry name" value="TPR_rpt"/>
</dbReference>
<dbReference type="Proteomes" id="UP001165060">
    <property type="component" value="Unassembled WGS sequence"/>
</dbReference>
<feature type="region of interest" description="Disordered" evidence="3">
    <location>
        <begin position="328"/>
        <end position="399"/>
    </location>
</feature>
<evidence type="ECO:0008006" key="6">
    <source>
        <dbReference type="Google" id="ProtNLM"/>
    </source>
</evidence>
<dbReference type="Gene3D" id="1.25.40.10">
    <property type="entry name" value="Tetratricopeptide repeat domain"/>
    <property type="match status" value="3"/>
</dbReference>
<keyword evidence="5" id="KW-1185">Reference proteome</keyword>
<comment type="caution">
    <text evidence="4">The sequence shown here is derived from an EMBL/GenBank/DDBJ whole genome shotgun (WGS) entry which is preliminary data.</text>
</comment>
<evidence type="ECO:0000256" key="2">
    <source>
        <dbReference type="SAM" id="Coils"/>
    </source>
</evidence>
<dbReference type="InterPro" id="IPR037919">
    <property type="entry name" value="OGT"/>
</dbReference>
<dbReference type="PROSITE" id="PS50293">
    <property type="entry name" value="TPR_REGION"/>
    <property type="match status" value="1"/>
</dbReference>
<keyword evidence="2" id="KW-0175">Coiled coil</keyword>